<gene>
    <name evidence="7" type="ORF">Slati_1580000</name>
</gene>
<organism evidence="7">
    <name type="scientific">Sesamum latifolium</name>
    <dbReference type="NCBI Taxonomy" id="2727402"/>
    <lineage>
        <taxon>Eukaryota</taxon>
        <taxon>Viridiplantae</taxon>
        <taxon>Streptophyta</taxon>
        <taxon>Embryophyta</taxon>
        <taxon>Tracheophyta</taxon>
        <taxon>Spermatophyta</taxon>
        <taxon>Magnoliopsida</taxon>
        <taxon>eudicotyledons</taxon>
        <taxon>Gunneridae</taxon>
        <taxon>Pentapetalae</taxon>
        <taxon>asterids</taxon>
        <taxon>lamiids</taxon>
        <taxon>Lamiales</taxon>
        <taxon>Pedaliaceae</taxon>
        <taxon>Sesamum</taxon>
    </lineage>
</organism>
<accession>A0AAW2XDI8</accession>
<comment type="subcellular location">
    <subcellularLocation>
        <location evidence="1">Membrane</location>
    </subcellularLocation>
</comment>
<keyword evidence="6" id="KW-0175">Coiled coil</keyword>
<comment type="caution">
    <text evidence="7">The sequence shown here is derived from an EMBL/GenBank/DDBJ whole genome shotgun (WGS) entry which is preliminary data.</text>
</comment>
<keyword evidence="5" id="KW-0472">Membrane</keyword>
<dbReference type="PANTHER" id="PTHR31113">
    <property type="entry name" value="UPF0496 PROTEIN 3-RELATED"/>
    <property type="match status" value="1"/>
</dbReference>
<name>A0AAW2XDI8_9LAMI</name>
<protein>
    <submittedName>
        <fullName evidence="7">Uncharacterized protein</fullName>
    </submittedName>
</protein>
<keyword evidence="4" id="KW-1133">Transmembrane helix</keyword>
<evidence type="ECO:0000256" key="3">
    <source>
        <dbReference type="ARBA" id="ARBA00022692"/>
    </source>
</evidence>
<sequence length="184" mass="21008">MNQEVVKIILQTKRDIWKNKELSDLVDDYFENSLLTLDFCTSLDACLKRAGHIESIINVALRKFQEEHYGVSEEGSVKNYTRTLEELRNFKTAGDPFTSEFFKVFNSVYAQQLLMLERLQAKKRKLDRKLRKLKAWRKVSNDIRSGFCISFDMLGGGGCRHCSTGCDGSGSCSCRATRINGQMA</sequence>
<evidence type="ECO:0000256" key="6">
    <source>
        <dbReference type="SAM" id="Coils"/>
    </source>
</evidence>
<dbReference type="AlphaFoldDB" id="A0AAW2XDI8"/>
<dbReference type="PANTHER" id="PTHR31113:SF3">
    <property type="entry name" value="UPF0496 PROTEIN 1"/>
    <property type="match status" value="1"/>
</dbReference>
<feature type="coiled-coil region" evidence="6">
    <location>
        <begin position="109"/>
        <end position="139"/>
    </location>
</feature>
<dbReference type="InterPro" id="IPR007749">
    <property type="entry name" value="DUF677"/>
</dbReference>
<evidence type="ECO:0000256" key="5">
    <source>
        <dbReference type="ARBA" id="ARBA00023136"/>
    </source>
</evidence>
<dbReference type="EMBL" id="JACGWN010000005">
    <property type="protein sequence ID" value="KAL0450236.1"/>
    <property type="molecule type" value="Genomic_DNA"/>
</dbReference>
<comment type="similarity">
    <text evidence="2">Belongs to the UPF0496 family.</text>
</comment>
<reference evidence="7" key="2">
    <citation type="journal article" date="2024" name="Plant">
        <title>Genomic evolution and insights into agronomic trait innovations of Sesamum species.</title>
        <authorList>
            <person name="Miao H."/>
            <person name="Wang L."/>
            <person name="Qu L."/>
            <person name="Liu H."/>
            <person name="Sun Y."/>
            <person name="Le M."/>
            <person name="Wang Q."/>
            <person name="Wei S."/>
            <person name="Zheng Y."/>
            <person name="Lin W."/>
            <person name="Duan Y."/>
            <person name="Cao H."/>
            <person name="Xiong S."/>
            <person name="Wang X."/>
            <person name="Wei L."/>
            <person name="Li C."/>
            <person name="Ma Q."/>
            <person name="Ju M."/>
            <person name="Zhao R."/>
            <person name="Li G."/>
            <person name="Mu C."/>
            <person name="Tian Q."/>
            <person name="Mei H."/>
            <person name="Zhang T."/>
            <person name="Gao T."/>
            <person name="Zhang H."/>
        </authorList>
    </citation>
    <scope>NUCLEOTIDE SEQUENCE</scope>
    <source>
        <strain evidence="7">KEN1</strain>
    </source>
</reference>
<evidence type="ECO:0000256" key="1">
    <source>
        <dbReference type="ARBA" id="ARBA00004370"/>
    </source>
</evidence>
<evidence type="ECO:0000256" key="2">
    <source>
        <dbReference type="ARBA" id="ARBA00009074"/>
    </source>
</evidence>
<evidence type="ECO:0000313" key="7">
    <source>
        <dbReference type="EMBL" id="KAL0450236.1"/>
    </source>
</evidence>
<proteinExistence type="inferred from homology"/>
<reference evidence="7" key="1">
    <citation type="submission" date="2020-06" db="EMBL/GenBank/DDBJ databases">
        <authorList>
            <person name="Li T."/>
            <person name="Hu X."/>
            <person name="Zhang T."/>
            <person name="Song X."/>
            <person name="Zhang H."/>
            <person name="Dai N."/>
            <person name="Sheng W."/>
            <person name="Hou X."/>
            <person name="Wei L."/>
        </authorList>
    </citation>
    <scope>NUCLEOTIDE SEQUENCE</scope>
    <source>
        <strain evidence="7">KEN1</strain>
        <tissue evidence="7">Leaf</tissue>
    </source>
</reference>
<evidence type="ECO:0000256" key="4">
    <source>
        <dbReference type="ARBA" id="ARBA00022989"/>
    </source>
</evidence>
<keyword evidence="3" id="KW-0812">Transmembrane</keyword>
<dbReference type="Pfam" id="PF05055">
    <property type="entry name" value="DUF677"/>
    <property type="match status" value="1"/>
</dbReference>
<dbReference type="GO" id="GO:0016020">
    <property type="term" value="C:membrane"/>
    <property type="evidence" value="ECO:0007669"/>
    <property type="project" value="UniProtKB-SubCell"/>
</dbReference>